<dbReference type="GO" id="GO:0008234">
    <property type="term" value="F:cysteine-type peptidase activity"/>
    <property type="evidence" value="ECO:0007669"/>
    <property type="project" value="UniProtKB-KW"/>
</dbReference>
<comment type="similarity">
    <text evidence="1">Belongs to the peptidase C40 family.</text>
</comment>
<name>A0A8S5LUB8_9VIRU</name>
<dbReference type="PANTHER" id="PTHR47053:SF1">
    <property type="entry name" value="MUREIN DD-ENDOPEPTIDASE MEPH-RELATED"/>
    <property type="match status" value="1"/>
</dbReference>
<keyword evidence="5" id="KW-0472">Membrane</keyword>
<dbReference type="InterPro" id="IPR000064">
    <property type="entry name" value="NLP_P60_dom"/>
</dbReference>
<evidence type="ECO:0000256" key="4">
    <source>
        <dbReference type="ARBA" id="ARBA00022807"/>
    </source>
</evidence>
<proteinExistence type="inferred from homology"/>
<dbReference type="InterPro" id="IPR051202">
    <property type="entry name" value="Peptidase_C40"/>
</dbReference>
<dbReference type="GO" id="GO:0006508">
    <property type="term" value="P:proteolysis"/>
    <property type="evidence" value="ECO:0007669"/>
    <property type="project" value="UniProtKB-KW"/>
</dbReference>
<dbReference type="Pfam" id="PF00877">
    <property type="entry name" value="NLPC_P60"/>
    <property type="match status" value="1"/>
</dbReference>
<evidence type="ECO:0000256" key="1">
    <source>
        <dbReference type="ARBA" id="ARBA00007074"/>
    </source>
</evidence>
<evidence type="ECO:0000256" key="5">
    <source>
        <dbReference type="SAM" id="Phobius"/>
    </source>
</evidence>
<sequence length="179" mass="19728">MTVKELTDYAKSFAGKVKYVFGGNDVENGQLDCSSYIQAVYRKAGVELPRTTQEQAKIGTYVKPEDAKEGDMVMFQNTYTNGISHVGYYLGNGKVLHNSSNGITISDLTSGYYAEHFSQFRRVLDDKTMAAVDIGGVENSGEDVSLNGGIWYVVVRMVTIALAILFGMLFFVKSMNLEV</sequence>
<reference evidence="7" key="1">
    <citation type="journal article" date="2021" name="Proc. Natl. Acad. Sci. U.S.A.">
        <title>A Catalog of Tens of Thousands of Viruses from Human Metagenomes Reveals Hidden Associations with Chronic Diseases.</title>
        <authorList>
            <person name="Tisza M.J."/>
            <person name="Buck C.B."/>
        </authorList>
    </citation>
    <scope>NUCLEOTIDE SEQUENCE</scope>
    <source>
        <strain evidence="7">Cthzn51</strain>
    </source>
</reference>
<evidence type="ECO:0000313" key="7">
    <source>
        <dbReference type="EMBL" id="DAD73630.1"/>
    </source>
</evidence>
<evidence type="ECO:0000256" key="3">
    <source>
        <dbReference type="ARBA" id="ARBA00022801"/>
    </source>
</evidence>
<dbReference type="PANTHER" id="PTHR47053">
    <property type="entry name" value="MUREIN DD-ENDOPEPTIDASE MEPH-RELATED"/>
    <property type="match status" value="1"/>
</dbReference>
<accession>A0A8S5LUB8</accession>
<organism evidence="7">
    <name type="scientific">Tectiviridae sp. cthzn51</name>
    <dbReference type="NCBI Taxonomy" id="2826821"/>
    <lineage>
        <taxon>Viruses</taxon>
        <taxon>Varidnaviria</taxon>
        <taxon>Bamfordvirae</taxon>
        <taxon>Preplasmiviricota</taxon>
        <taxon>Prepoliviricotina</taxon>
        <taxon>Tectiliviricetes</taxon>
        <taxon>Kalamavirales</taxon>
        <taxon>Tectiviridae</taxon>
    </lineage>
</organism>
<keyword evidence="3" id="KW-0378">Hydrolase</keyword>
<evidence type="ECO:0000259" key="6">
    <source>
        <dbReference type="PROSITE" id="PS51935"/>
    </source>
</evidence>
<dbReference type="PROSITE" id="PS51935">
    <property type="entry name" value="NLPC_P60"/>
    <property type="match status" value="1"/>
</dbReference>
<feature type="transmembrane region" description="Helical" evidence="5">
    <location>
        <begin position="149"/>
        <end position="172"/>
    </location>
</feature>
<dbReference type="Gene3D" id="3.90.1720.10">
    <property type="entry name" value="endopeptidase domain like (from Nostoc punctiforme)"/>
    <property type="match status" value="1"/>
</dbReference>
<feature type="domain" description="NlpC/P60" evidence="6">
    <location>
        <begin position="1"/>
        <end position="124"/>
    </location>
</feature>
<keyword evidence="5" id="KW-1133">Transmembrane helix</keyword>
<keyword evidence="5" id="KW-0812">Transmembrane</keyword>
<dbReference type="EMBL" id="BK014741">
    <property type="protein sequence ID" value="DAD73630.1"/>
    <property type="molecule type" value="Genomic_DNA"/>
</dbReference>
<dbReference type="SUPFAM" id="SSF54001">
    <property type="entry name" value="Cysteine proteinases"/>
    <property type="match status" value="1"/>
</dbReference>
<keyword evidence="4" id="KW-0788">Thiol protease</keyword>
<protein>
    <submittedName>
        <fullName evidence="7">NlpC/P60 family</fullName>
    </submittedName>
</protein>
<evidence type="ECO:0000256" key="2">
    <source>
        <dbReference type="ARBA" id="ARBA00022670"/>
    </source>
</evidence>
<keyword evidence="2" id="KW-0645">Protease</keyword>
<dbReference type="InterPro" id="IPR038765">
    <property type="entry name" value="Papain-like_cys_pep_sf"/>
</dbReference>